<dbReference type="Proteomes" id="UP000838412">
    <property type="component" value="Chromosome 5"/>
</dbReference>
<evidence type="ECO:0000256" key="2">
    <source>
        <dbReference type="ARBA" id="ARBA00022837"/>
    </source>
</evidence>
<feature type="domain" description="EF-hand" evidence="3">
    <location>
        <begin position="45"/>
        <end position="70"/>
    </location>
</feature>
<evidence type="ECO:0000313" key="5">
    <source>
        <dbReference type="Proteomes" id="UP000838412"/>
    </source>
</evidence>
<feature type="domain" description="EF-hand" evidence="3">
    <location>
        <begin position="71"/>
        <end position="106"/>
    </location>
</feature>
<protein>
    <submittedName>
        <fullName evidence="4">CALM1 protein</fullName>
    </submittedName>
</protein>
<organism evidence="4 5">
    <name type="scientific">Branchiostoma lanceolatum</name>
    <name type="common">Common lancelet</name>
    <name type="synonym">Amphioxus lanceolatum</name>
    <dbReference type="NCBI Taxonomy" id="7740"/>
    <lineage>
        <taxon>Eukaryota</taxon>
        <taxon>Metazoa</taxon>
        <taxon>Chordata</taxon>
        <taxon>Cephalochordata</taxon>
        <taxon>Leptocardii</taxon>
        <taxon>Amphioxiformes</taxon>
        <taxon>Branchiostomatidae</taxon>
        <taxon>Branchiostoma</taxon>
    </lineage>
</organism>
<keyword evidence="1" id="KW-0677">Repeat</keyword>
<dbReference type="PROSITE" id="PS50222">
    <property type="entry name" value="EF_HAND_2"/>
    <property type="match status" value="2"/>
</dbReference>
<dbReference type="GO" id="GO:0005509">
    <property type="term" value="F:calcium ion binding"/>
    <property type="evidence" value="ECO:0007669"/>
    <property type="project" value="InterPro"/>
</dbReference>
<dbReference type="PROSITE" id="PS00018">
    <property type="entry name" value="EF_HAND_1"/>
    <property type="match status" value="2"/>
</dbReference>
<evidence type="ECO:0000259" key="3">
    <source>
        <dbReference type="PROSITE" id="PS50222"/>
    </source>
</evidence>
<dbReference type="Gene3D" id="1.10.238.10">
    <property type="entry name" value="EF-hand"/>
    <property type="match status" value="2"/>
</dbReference>
<dbReference type="InterPro" id="IPR050145">
    <property type="entry name" value="Centrin_CML-like"/>
</dbReference>
<dbReference type="InterPro" id="IPR011992">
    <property type="entry name" value="EF-hand-dom_pair"/>
</dbReference>
<dbReference type="OrthoDB" id="26525at2759"/>
<dbReference type="InterPro" id="IPR018247">
    <property type="entry name" value="EF_Hand_1_Ca_BS"/>
</dbReference>
<dbReference type="EMBL" id="OV696690">
    <property type="protein sequence ID" value="CAH1264478.1"/>
    <property type="molecule type" value="Genomic_DNA"/>
</dbReference>
<name>A0A8K0EV69_BRALA</name>
<dbReference type="SUPFAM" id="SSF47473">
    <property type="entry name" value="EF-hand"/>
    <property type="match status" value="1"/>
</dbReference>
<dbReference type="InterPro" id="IPR002048">
    <property type="entry name" value="EF_hand_dom"/>
</dbReference>
<evidence type="ECO:0000256" key="1">
    <source>
        <dbReference type="ARBA" id="ARBA00022737"/>
    </source>
</evidence>
<dbReference type="SMART" id="SM00054">
    <property type="entry name" value="EFh"/>
    <property type="match status" value="2"/>
</dbReference>
<dbReference type="PANTHER" id="PTHR23050">
    <property type="entry name" value="CALCIUM BINDING PROTEIN"/>
    <property type="match status" value="1"/>
</dbReference>
<keyword evidence="5" id="KW-1185">Reference proteome</keyword>
<gene>
    <name evidence="4" type="primary">CALM1</name>
    <name evidence="4" type="ORF">BLAG_LOCUS18835</name>
</gene>
<dbReference type="FunFam" id="1.10.238.10:FF:000003">
    <property type="entry name" value="Calmodulin A"/>
    <property type="match status" value="1"/>
</dbReference>
<dbReference type="AlphaFoldDB" id="A0A8K0EV69"/>
<proteinExistence type="predicted"/>
<dbReference type="Pfam" id="PF13499">
    <property type="entry name" value="EF-hand_7"/>
    <property type="match status" value="1"/>
</dbReference>
<dbReference type="CDD" id="cd00051">
    <property type="entry name" value="EFh"/>
    <property type="match status" value="1"/>
</dbReference>
<evidence type="ECO:0000313" key="4">
    <source>
        <dbReference type="EMBL" id="CAH1264478.1"/>
    </source>
</evidence>
<accession>A0A8K0EV69</accession>
<reference evidence="4" key="1">
    <citation type="submission" date="2022-01" db="EMBL/GenBank/DDBJ databases">
        <authorList>
            <person name="Braso-Vives M."/>
        </authorList>
    </citation>
    <scope>NUCLEOTIDE SEQUENCE</scope>
</reference>
<keyword evidence="2" id="KW-0106">Calcium</keyword>
<sequence length="109" mass="12620">MWLPRLKGVKSWFRLFCQCVSPDQDCQEKSKKWEGFLLRSGVTLAVFDKDGNGYIDSGELRHVMTHLGEKLSEGEVDEMIRLADVDGDGQLCYDEFVNLMKPKRDKEEF</sequence>